<evidence type="ECO:0000256" key="2">
    <source>
        <dbReference type="ARBA" id="ARBA00022737"/>
    </source>
</evidence>
<keyword evidence="5" id="KW-0732">Signal</keyword>
<name>A0A1D8JC37_9BACL</name>
<feature type="chain" id="PRO_5009108958" description="Periplasmic copper-binding protein NosD beta helix domain-containing protein" evidence="5">
    <location>
        <begin position="30"/>
        <end position="441"/>
    </location>
</feature>
<dbReference type="PANTHER" id="PTHR22990:SF15">
    <property type="entry name" value="F-BOX ONLY PROTEIN 10"/>
    <property type="match status" value="1"/>
</dbReference>
<dbReference type="SMART" id="SM00710">
    <property type="entry name" value="PbH1"/>
    <property type="match status" value="9"/>
</dbReference>
<evidence type="ECO:0000313" key="7">
    <source>
        <dbReference type="EMBL" id="AOV06274.1"/>
    </source>
</evidence>
<dbReference type="InterPro" id="IPR011050">
    <property type="entry name" value="Pectin_lyase_fold/virulence"/>
</dbReference>
<protein>
    <recommendedName>
        <fullName evidence="6">Periplasmic copper-binding protein NosD beta helix domain-containing protein</fullName>
    </recommendedName>
</protein>
<sequence length="441" mass="49200">MEGSCKMKRRLLMFTLVICSFFIAGVVSADEDILLQQLIEETPTGGILELEDKTYTGNIAISKPITIIGKEGTSIEGGGTGNVIEIRSDGVTLDTLAISGSGMSRSSQEEHSGVRVMANDAILTNLTITNSFHGIFLNKSKNTRMSNITVVGHGANQLGTQGNGIHIMRSSENYIDNSYLEKTRDGIYVEYSHNNFIDNNTMTDTRYGLHYMYSNYNSFKENNFIKNVGGAAIMHSDHIHLEDNKFSFNQGSRSFGLLIQTSRDIHVLNNEFHLNQRGLYLEQSTSNRIEGNDFFQNEIGIELWTSSTSHVFIKNHFNKNKVHALTVGGESNNDWFENGVGNYWNMPLLDLNQDGIGDDPLEYSSSLSELVEENELAYLFLASPAITIYEKANDLLTQHKVMAFDKYPIMSERKPINVASVGVGIILAGVGVYVYRRRALR</sequence>
<dbReference type="InterPro" id="IPR007742">
    <property type="entry name" value="NosD_dom"/>
</dbReference>
<organism evidence="7 8">
    <name type="scientific">Sporosarcina ureilytica</name>
    <dbReference type="NCBI Taxonomy" id="298596"/>
    <lineage>
        <taxon>Bacteria</taxon>
        <taxon>Bacillati</taxon>
        <taxon>Bacillota</taxon>
        <taxon>Bacilli</taxon>
        <taxon>Bacillales</taxon>
        <taxon>Caryophanaceae</taxon>
        <taxon>Sporosarcina</taxon>
    </lineage>
</organism>
<dbReference type="KEGG" id="surl:BI350_00550"/>
<feature type="signal peptide" evidence="5">
    <location>
        <begin position="1"/>
        <end position="29"/>
    </location>
</feature>
<reference evidence="7 8" key="1">
    <citation type="submission" date="2016-09" db="EMBL/GenBank/DDBJ databases">
        <title>Complete genome sequence of the Lysinibacillus sphaericus LMG 22257, a specie of Bacillus with ureolytic activity that can effectively biodeposit calcium carbonate.</title>
        <authorList>
            <person name="Yan W."/>
        </authorList>
    </citation>
    <scope>NUCLEOTIDE SEQUENCE [LARGE SCALE GENOMIC DNA]</scope>
    <source>
        <strain evidence="7 8">LMG 22257</strain>
    </source>
</reference>
<keyword evidence="2" id="KW-0677">Repeat</keyword>
<dbReference type="InterPro" id="IPR006626">
    <property type="entry name" value="PbH1"/>
</dbReference>
<evidence type="ECO:0000256" key="1">
    <source>
        <dbReference type="ARBA" id="ARBA00004906"/>
    </source>
</evidence>
<evidence type="ECO:0000256" key="4">
    <source>
        <dbReference type="SAM" id="Phobius"/>
    </source>
</evidence>
<dbReference type="EMBL" id="CP017560">
    <property type="protein sequence ID" value="AOV06274.1"/>
    <property type="molecule type" value="Genomic_DNA"/>
</dbReference>
<dbReference type="PANTHER" id="PTHR22990">
    <property type="entry name" value="F-BOX ONLY PROTEIN"/>
    <property type="match status" value="1"/>
</dbReference>
<comment type="pathway">
    <text evidence="1">Protein modification; protein ubiquitination.</text>
</comment>
<evidence type="ECO:0000256" key="5">
    <source>
        <dbReference type="SAM" id="SignalP"/>
    </source>
</evidence>
<feature type="domain" description="Periplasmic copper-binding protein NosD beta helix" evidence="6">
    <location>
        <begin position="161"/>
        <end position="347"/>
    </location>
</feature>
<dbReference type="NCBIfam" id="TIGR03804">
    <property type="entry name" value="para_beta_helix"/>
    <property type="match status" value="2"/>
</dbReference>
<evidence type="ECO:0000313" key="8">
    <source>
        <dbReference type="Proteomes" id="UP000185746"/>
    </source>
</evidence>
<dbReference type="NCBIfam" id="TIGR04247">
    <property type="entry name" value="NosD_copper_fam"/>
    <property type="match status" value="1"/>
</dbReference>
<dbReference type="InterPro" id="IPR026464">
    <property type="entry name" value="NosD_copper_fam"/>
</dbReference>
<dbReference type="Proteomes" id="UP000185746">
    <property type="component" value="Chromosome"/>
</dbReference>
<evidence type="ECO:0000256" key="3">
    <source>
        <dbReference type="ARBA" id="ARBA00022786"/>
    </source>
</evidence>
<dbReference type="InterPro" id="IPR022441">
    <property type="entry name" value="Para_beta_helix_rpt-2"/>
</dbReference>
<keyword evidence="8" id="KW-1185">Reference proteome</keyword>
<dbReference type="Pfam" id="PF05048">
    <property type="entry name" value="NosD"/>
    <property type="match status" value="1"/>
</dbReference>
<dbReference type="AlphaFoldDB" id="A0A1D8JC37"/>
<feature type="transmembrane region" description="Helical" evidence="4">
    <location>
        <begin position="416"/>
        <end position="435"/>
    </location>
</feature>
<dbReference type="InterPro" id="IPR012334">
    <property type="entry name" value="Pectin_lyas_fold"/>
</dbReference>
<keyword evidence="4" id="KW-1133">Transmembrane helix</keyword>
<keyword evidence="4" id="KW-0812">Transmembrane</keyword>
<dbReference type="Gene3D" id="2.160.20.10">
    <property type="entry name" value="Single-stranded right-handed beta-helix, Pectin lyase-like"/>
    <property type="match status" value="2"/>
</dbReference>
<keyword evidence="3" id="KW-0833">Ubl conjugation pathway</keyword>
<dbReference type="SUPFAM" id="SSF51126">
    <property type="entry name" value="Pectin lyase-like"/>
    <property type="match status" value="1"/>
</dbReference>
<evidence type="ECO:0000259" key="6">
    <source>
        <dbReference type="Pfam" id="PF05048"/>
    </source>
</evidence>
<dbReference type="InterPro" id="IPR051550">
    <property type="entry name" value="SCF-Subunits/Alg-Epimerases"/>
</dbReference>
<gene>
    <name evidence="7" type="ORF">BI350_00550</name>
</gene>
<keyword evidence="4" id="KW-0472">Membrane</keyword>
<accession>A0A1D8JC37</accession>
<proteinExistence type="predicted"/>